<dbReference type="Proteomes" id="UP000230750">
    <property type="component" value="Unassembled WGS sequence"/>
</dbReference>
<gene>
    <name evidence="1" type="ORF">BSL78_21303</name>
</gene>
<keyword evidence="2" id="KW-1185">Reference proteome</keyword>
<sequence length="184" mass="21562">MIVALNKTQRDRRSSVQVRDVYVDWQTNFQDNDTSQLIVSRGADAEVRARHRPCVKPTSHTGCDFFHHLILSNILSQRLDVKVYNEDELQNGSALSEVQRKRKLRMFIENVSKDDLVYIYTDIQVGNENFVIKGGYQFKPLTIIFMRDPIEALLSSFHAHKFGEDVFKLYENQSDLYFNRRMIV</sequence>
<name>A0A2G8K1H7_STIJA</name>
<dbReference type="AlphaFoldDB" id="A0A2G8K1H7"/>
<protein>
    <submittedName>
        <fullName evidence="1">Uncharacterized protein</fullName>
    </submittedName>
</protein>
<dbReference type="EMBL" id="MRZV01000984">
    <property type="protein sequence ID" value="PIK41852.1"/>
    <property type="molecule type" value="Genomic_DNA"/>
</dbReference>
<comment type="caution">
    <text evidence="1">The sequence shown here is derived from an EMBL/GenBank/DDBJ whole genome shotgun (WGS) entry which is preliminary data.</text>
</comment>
<proteinExistence type="predicted"/>
<reference evidence="1 2" key="1">
    <citation type="journal article" date="2017" name="PLoS Biol.">
        <title>The sea cucumber genome provides insights into morphological evolution and visceral regeneration.</title>
        <authorList>
            <person name="Zhang X."/>
            <person name="Sun L."/>
            <person name="Yuan J."/>
            <person name="Sun Y."/>
            <person name="Gao Y."/>
            <person name="Zhang L."/>
            <person name="Li S."/>
            <person name="Dai H."/>
            <person name="Hamel J.F."/>
            <person name="Liu C."/>
            <person name="Yu Y."/>
            <person name="Liu S."/>
            <person name="Lin W."/>
            <person name="Guo K."/>
            <person name="Jin S."/>
            <person name="Xu P."/>
            <person name="Storey K.B."/>
            <person name="Huan P."/>
            <person name="Zhang T."/>
            <person name="Zhou Y."/>
            <person name="Zhang J."/>
            <person name="Lin C."/>
            <person name="Li X."/>
            <person name="Xing L."/>
            <person name="Huo D."/>
            <person name="Sun M."/>
            <person name="Wang L."/>
            <person name="Mercier A."/>
            <person name="Li F."/>
            <person name="Yang H."/>
            <person name="Xiang J."/>
        </authorList>
    </citation>
    <scope>NUCLEOTIDE SEQUENCE [LARGE SCALE GENOMIC DNA]</scope>
    <source>
        <strain evidence="1">Shaxun</strain>
        <tissue evidence="1">Muscle</tissue>
    </source>
</reference>
<evidence type="ECO:0000313" key="1">
    <source>
        <dbReference type="EMBL" id="PIK41852.1"/>
    </source>
</evidence>
<accession>A0A2G8K1H7</accession>
<organism evidence="1 2">
    <name type="scientific">Stichopus japonicus</name>
    <name type="common">Sea cucumber</name>
    <dbReference type="NCBI Taxonomy" id="307972"/>
    <lineage>
        <taxon>Eukaryota</taxon>
        <taxon>Metazoa</taxon>
        <taxon>Echinodermata</taxon>
        <taxon>Eleutherozoa</taxon>
        <taxon>Echinozoa</taxon>
        <taxon>Holothuroidea</taxon>
        <taxon>Aspidochirotacea</taxon>
        <taxon>Aspidochirotida</taxon>
        <taxon>Stichopodidae</taxon>
        <taxon>Apostichopus</taxon>
    </lineage>
</organism>
<evidence type="ECO:0000313" key="2">
    <source>
        <dbReference type="Proteomes" id="UP000230750"/>
    </source>
</evidence>